<keyword evidence="2" id="KW-1185">Reference proteome</keyword>
<dbReference type="InterPro" id="IPR036691">
    <property type="entry name" value="Endo/exonu/phosph_ase_sf"/>
</dbReference>
<reference evidence="1 2" key="1">
    <citation type="submission" date="2021-10" db="EMBL/GenBank/DDBJ databases">
        <title>Streptomyces gossypii sp. nov., isolated from soil collected from cotton field.</title>
        <authorList>
            <person name="Ge X."/>
            <person name="Chen X."/>
            <person name="Liu W."/>
        </authorList>
    </citation>
    <scope>NUCLEOTIDE SEQUENCE [LARGE SCALE GENOMIC DNA]</scope>
    <source>
        <strain evidence="1 2">N2-109</strain>
    </source>
</reference>
<evidence type="ECO:0000313" key="2">
    <source>
        <dbReference type="Proteomes" id="UP001156389"/>
    </source>
</evidence>
<protein>
    <submittedName>
        <fullName evidence="1">Endonuclease/exonuclease/phosphatase family protein</fullName>
    </submittedName>
</protein>
<keyword evidence="1" id="KW-0540">Nuclease</keyword>
<keyword evidence="1" id="KW-0378">Hydrolase</keyword>
<dbReference type="Proteomes" id="UP001156389">
    <property type="component" value="Unassembled WGS sequence"/>
</dbReference>
<gene>
    <name evidence="1" type="ORF">LHJ74_07755</name>
</gene>
<proteinExistence type="predicted"/>
<dbReference type="RefSeq" id="WP_260216813.1">
    <property type="nucleotide sequence ID" value="NZ_JAJAGO010000003.1"/>
</dbReference>
<sequence>MHGDDEFRVVSWNLEHNGLGRDGADHHWYLAMDILTGLRPHVVLRQELTRATLNGRRAMWAEAARLGGDGPQFIPFMASATPESPNPTGIYLDPSLCRTTEDHEHTTGIWHPICNPVVRLRGALSKLSLASYHLSSFDPTRRASEAKRLTTLGKPGMAAIIGGDANSYPHRRQAEKAPLPDWNEISDRSHFEHRTIERGGTRICDTQPDQILAGEHHGLPPVFIELGHHAATRLGQPDALLPTASLRRTDQGPPQRIDRIYATPQIAAALTRLETLDTDDVRKVSDHAPVLATFNLTALQHALAPDRTLAA</sequence>
<accession>A0ABT2JRD8</accession>
<dbReference type="GO" id="GO:0004519">
    <property type="term" value="F:endonuclease activity"/>
    <property type="evidence" value="ECO:0007669"/>
    <property type="project" value="UniProtKB-KW"/>
</dbReference>
<comment type="caution">
    <text evidence="1">The sequence shown here is derived from an EMBL/GenBank/DDBJ whole genome shotgun (WGS) entry which is preliminary data.</text>
</comment>
<name>A0ABT2JRD8_9ACTN</name>
<keyword evidence="1" id="KW-0255">Endonuclease</keyword>
<dbReference type="Gene3D" id="3.60.10.10">
    <property type="entry name" value="Endonuclease/exonuclease/phosphatase"/>
    <property type="match status" value="1"/>
</dbReference>
<organism evidence="1 2">
    <name type="scientific">Streptomyces gossypii</name>
    <dbReference type="NCBI Taxonomy" id="2883101"/>
    <lineage>
        <taxon>Bacteria</taxon>
        <taxon>Bacillati</taxon>
        <taxon>Actinomycetota</taxon>
        <taxon>Actinomycetes</taxon>
        <taxon>Kitasatosporales</taxon>
        <taxon>Streptomycetaceae</taxon>
        <taxon>Streptomyces</taxon>
    </lineage>
</organism>
<dbReference type="EMBL" id="JAJAGO010000003">
    <property type="protein sequence ID" value="MCT2589809.1"/>
    <property type="molecule type" value="Genomic_DNA"/>
</dbReference>
<dbReference type="SUPFAM" id="SSF56219">
    <property type="entry name" value="DNase I-like"/>
    <property type="match status" value="1"/>
</dbReference>
<evidence type="ECO:0000313" key="1">
    <source>
        <dbReference type="EMBL" id="MCT2589809.1"/>
    </source>
</evidence>